<evidence type="ECO:0000313" key="1">
    <source>
        <dbReference type="EMBL" id="OWV34462.1"/>
    </source>
</evidence>
<proteinExistence type="predicted"/>
<keyword evidence="2" id="KW-1185">Reference proteome</keyword>
<protein>
    <recommendedName>
        <fullName evidence="3">Molybdopterin synthase sulfur carrier subunit</fullName>
    </recommendedName>
</protein>
<dbReference type="CDD" id="cd00754">
    <property type="entry name" value="Ubl_MoaD"/>
    <property type="match status" value="1"/>
</dbReference>
<dbReference type="SUPFAM" id="SSF54285">
    <property type="entry name" value="MoaD/ThiS"/>
    <property type="match status" value="1"/>
</dbReference>
<gene>
    <name evidence="1" type="ORF">B5C34_14000</name>
</gene>
<organism evidence="1 2">
    <name type="scientific">Pacificimonas flava</name>
    <dbReference type="NCBI Taxonomy" id="1234595"/>
    <lineage>
        <taxon>Bacteria</taxon>
        <taxon>Pseudomonadati</taxon>
        <taxon>Pseudomonadota</taxon>
        <taxon>Alphaproteobacteria</taxon>
        <taxon>Sphingomonadales</taxon>
        <taxon>Sphingosinicellaceae</taxon>
        <taxon>Pacificimonas</taxon>
    </lineage>
</organism>
<evidence type="ECO:0008006" key="3">
    <source>
        <dbReference type="Google" id="ProtNLM"/>
    </source>
</evidence>
<sequence length="85" mass="9354">MRIELHYFASTRDAIGRESEQREFGPEVRTVADVIAALEGEDAAYREAFADPSRLRFALDHVFVGLDAELADDSELGIFPPVTGG</sequence>
<dbReference type="InterPro" id="IPR012675">
    <property type="entry name" value="Beta-grasp_dom_sf"/>
</dbReference>
<dbReference type="AlphaFoldDB" id="A0A219B7U6"/>
<dbReference type="Gene3D" id="3.10.20.30">
    <property type="match status" value="1"/>
</dbReference>
<dbReference type="EMBL" id="NFZT01000001">
    <property type="protein sequence ID" value="OWV34462.1"/>
    <property type="molecule type" value="Genomic_DNA"/>
</dbReference>
<name>A0A219B7U6_9SPHN</name>
<comment type="caution">
    <text evidence="1">The sequence shown here is derived from an EMBL/GenBank/DDBJ whole genome shotgun (WGS) entry which is preliminary data.</text>
</comment>
<dbReference type="Pfam" id="PF02597">
    <property type="entry name" value="ThiS"/>
    <property type="match status" value="1"/>
</dbReference>
<accession>A0A219B7U6</accession>
<dbReference type="InterPro" id="IPR003749">
    <property type="entry name" value="ThiS/MoaD-like"/>
</dbReference>
<dbReference type="InterPro" id="IPR016155">
    <property type="entry name" value="Mopterin_synth/thiamin_S_b"/>
</dbReference>
<evidence type="ECO:0000313" key="2">
    <source>
        <dbReference type="Proteomes" id="UP000198462"/>
    </source>
</evidence>
<dbReference type="Proteomes" id="UP000198462">
    <property type="component" value="Unassembled WGS sequence"/>
</dbReference>
<dbReference type="RefSeq" id="WP_088713161.1">
    <property type="nucleotide sequence ID" value="NZ_NFZT01000001.1"/>
</dbReference>
<reference evidence="2" key="1">
    <citation type="submission" date="2017-05" db="EMBL/GenBank/DDBJ databases">
        <authorList>
            <person name="Lin X."/>
        </authorList>
    </citation>
    <scope>NUCLEOTIDE SEQUENCE [LARGE SCALE GENOMIC DNA]</scope>
    <source>
        <strain evidence="2">JLT2012</strain>
    </source>
</reference>
<dbReference type="OrthoDB" id="9800712at2"/>